<dbReference type="PANTHER" id="PTHR39431">
    <property type="entry name" value="FRPA/C-RELATED PROTEIN"/>
    <property type="match status" value="1"/>
</dbReference>
<dbReference type="PANTHER" id="PTHR39431:SF1">
    <property type="entry name" value="FRPA_C-RELATED PROTEIN"/>
    <property type="match status" value="1"/>
</dbReference>
<keyword evidence="2" id="KW-1185">Reference proteome</keyword>
<dbReference type="EMBL" id="NXLS01000004">
    <property type="protein sequence ID" value="RDU62983.1"/>
    <property type="molecule type" value="Genomic_DNA"/>
</dbReference>
<reference evidence="1 2" key="1">
    <citation type="submission" date="2018-04" db="EMBL/GenBank/DDBJ databases">
        <title>Novel Campyloabacter and Helicobacter Species and Strains.</title>
        <authorList>
            <person name="Mannion A.J."/>
            <person name="Shen Z."/>
            <person name="Fox J.G."/>
        </authorList>
    </citation>
    <scope>NUCLEOTIDE SEQUENCE [LARGE SCALE GENOMIC DNA]</scope>
    <source>
        <strain evidence="1 2">MIT 99-5101</strain>
    </source>
</reference>
<comment type="caution">
    <text evidence="1">The sequence shown here is derived from an EMBL/GenBank/DDBJ whole genome shotgun (WGS) entry which is preliminary data.</text>
</comment>
<gene>
    <name evidence="1" type="ORF">CQA43_04985</name>
</gene>
<evidence type="ECO:0000313" key="2">
    <source>
        <dbReference type="Proteomes" id="UP000256650"/>
    </source>
</evidence>
<dbReference type="RefSeq" id="WP_115551517.1">
    <property type="nucleotide sequence ID" value="NZ_CAONBV010000074.1"/>
</dbReference>
<organism evidence="1 2">
    <name type="scientific">Helicobacter ganmani</name>
    <dbReference type="NCBI Taxonomy" id="60246"/>
    <lineage>
        <taxon>Bacteria</taxon>
        <taxon>Pseudomonadati</taxon>
        <taxon>Campylobacterota</taxon>
        <taxon>Epsilonproteobacteria</taxon>
        <taxon>Campylobacterales</taxon>
        <taxon>Helicobacteraceae</taxon>
        <taxon>Helicobacter</taxon>
    </lineage>
</organism>
<sequence>MQASFSLSSLQASYTTTQWSAVKEELTNNQANSVPQSTINQDAGGSTTSIVASNSLLGDRLGDFQKTILNRALSKISEIQDEMMKTWEQLFPSANNSTSSSQTTTITMSDLLYNKNFASQIIGSGISLSQGFSTSLEVSISGKIIGSDGIEKSLDLSISVSQSFMQNLQISSSNATKIPEDVNKKVIDPLVIDYEGSGTELSDTKMRFDLDSDGTPDQISTLKKGSGFLALDKNGDGKINDGSELFGTQSGDGFKDLSIYDSNNDGKIDKDDPIYDKLRIWTPDANGEGQLVGLGEKGIGVIYLNAQESQEMMRGENGDLLGIKQKTADYLREDGSSGQIHHIDLVSEKIKDEAVLNQATNDAILANGGQSISQILANKAYQGMGVSASNLSPNSIIPMFSALGNGITGLFERVPMASLTSLEVKVSFSLNSLQTANNGVSQEASKIWNAVEDNFKKMEEMKEKMESAFKRFDEFMQLNRLIFDPLKNKDNVFKSFNSNTLGKLLA</sequence>
<protein>
    <recommendedName>
        <fullName evidence="3">EF-hand domain-containing protein</fullName>
    </recommendedName>
</protein>
<dbReference type="GeneID" id="82535640"/>
<dbReference type="Proteomes" id="UP000256650">
    <property type="component" value="Unassembled WGS sequence"/>
</dbReference>
<name>A0A3D8ICQ5_9HELI</name>
<proteinExistence type="predicted"/>
<dbReference type="OrthoDB" id="9773411at2"/>
<evidence type="ECO:0008006" key="3">
    <source>
        <dbReference type="Google" id="ProtNLM"/>
    </source>
</evidence>
<evidence type="ECO:0000313" key="1">
    <source>
        <dbReference type="EMBL" id="RDU62983.1"/>
    </source>
</evidence>
<accession>A0A3D8ICQ5</accession>
<dbReference type="AlphaFoldDB" id="A0A3D8ICQ5"/>